<feature type="domain" description="Mechanosensitive ion channel MscS" evidence="13">
    <location>
        <begin position="192"/>
        <end position="260"/>
    </location>
</feature>
<feature type="region of interest" description="Disordered" evidence="11">
    <location>
        <begin position="425"/>
        <end position="465"/>
    </location>
</feature>
<evidence type="ECO:0000256" key="2">
    <source>
        <dbReference type="ARBA" id="ARBA00008017"/>
    </source>
</evidence>
<feature type="transmembrane region" description="Helical" evidence="12">
    <location>
        <begin position="147"/>
        <end position="167"/>
    </location>
</feature>
<keyword evidence="8 12" id="KW-0472">Membrane</keyword>
<evidence type="ECO:0000256" key="6">
    <source>
        <dbReference type="ARBA" id="ARBA00022989"/>
    </source>
</evidence>
<keyword evidence="16" id="KW-1185">Reference proteome</keyword>
<keyword evidence="4" id="KW-0997">Cell inner membrane</keyword>
<dbReference type="InterPro" id="IPR006685">
    <property type="entry name" value="MscS_channel_2nd"/>
</dbReference>
<keyword evidence="3" id="KW-1003">Cell membrane</keyword>
<dbReference type="InterPro" id="IPR023408">
    <property type="entry name" value="MscS_beta-dom_sf"/>
</dbReference>
<evidence type="ECO:0000256" key="9">
    <source>
        <dbReference type="ARBA" id="ARBA00093630"/>
    </source>
</evidence>
<evidence type="ECO:0000313" key="15">
    <source>
        <dbReference type="EMBL" id="OEY68550.1"/>
    </source>
</evidence>
<evidence type="ECO:0000259" key="13">
    <source>
        <dbReference type="Pfam" id="PF00924"/>
    </source>
</evidence>
<comment type="similarity">
    <text evidence="2">Belongs to the MscS (TC 1.A.23) family.</text>
</comment>
<gene>
    <name evidence="15" type="ORF">BI198_02405</name>
</gene>
<accession>A0A1E7Q365</accession>
<dbReference type="SUPFAM" id="SSF50182">
    <property type="entry name" value="Sm-like ribonucleoproteins"/>
    <property type="match status" value="1"/>
</dbReference>
<dbReference type="PANTHER" id="PTHR30414">
    <property type="entry name" value="MINICONDUCTANCE MECHANOSENSITIVE CHANNEL YBDG"/>
    <property type="match status" value="1"/>
</dbReference>
<protein>
    <recommendedName>
        <fullName evidence="9">Mechanosensing system component YbdG</fullName>
    </recommendedName>
    <alternativeName>
        <fullName evidence="10">Mechanosensitive channel homolog YbdG</fullName>
    </alternativeName>
</protein>
<evidence type="ECO:0000256" key="3">
    <source>
        <dbReference type="ARBA" id="ARBA00022475"/>
    </source>
</evidence>
<dbReference type="Pfam" id="PF21082">
    <property type="entry name" value="MS_channel_3rd"/>
    <property type="match status" value="1"/>
</dbReference>
<dbReference type="EMBL" id="MKEK01000001">
    <property type="protein sequence ID" value="OEY68550.1"/>
    <property type="molecule type" value="Genomic_DNA"/>
</dbReference>
<dbReference type="PANTHER" id="PTHR30414:SF0">
    <property type="entry name" value="MINICONDUCTANCE MECHANOSENSITIVE CHANNEL YBDG"/>
    <property type="match status" value="1"/>
</dbReference>
<feature type="transmembrane region" description="Helical" evidence="12">
    <location>
        <begin position="75"/>
        <end position="96"/>
    </location>
</feature>
<evidence type="ECO:0000259" key="14">
    <source>
        <dbReference type="Pfam" id="PF21082"/>
    </source>
</evidence>
<keyword evidence="6 12" id="KW-1133">Transmembrane helix</keyword>
<feature type="domain" description="Mechanosensitive ion channel MscS C-terminal" evidence="14">
    <location>
        <begin position="335"/>
        <end position="404"/>
    </location>
</feature>
<dbReference type="Proteomes" id="UP000242258">
    <property type="component" value="Unassembled WGS sequence"/>
</dbReference>
<sequence length="465" mass="51975">MNGLRSEFKLFLLNLLEKYLPGQADLAFDGLVLAWLALFTIFLHYFLHGPIFGGVTKLANKGQGNWQQLLLTHKLFQRIALIIQGIILQVQAGLWLEGSDALLWFIKIVTDQWILLFSLLVFFSFLDFLERLAYNKVMEMRFPLRGVLQTIKLIASVFVVVLAVSLLMGKSPLILLSGLGALSAVLMLVFKDPILGLVAGIQLSANEMLSVGDWLEMPKYGADGDVIDIGLTTVKVRNWDKTITTIPTYALISDSFKNWRGMSESGGRRIKRSILIDTSSIRFLDKAMTQRLRKAELLGSYIDETTKAIEQDNSKKQLDMSLSINGRRLTNIGTFRRYLLTFLKSHPFIHQDMTLLARQLSPTSEGLPIEIYTFTTTTKWAEYEDIQADIFDHIFAILPEFGLRAHESPTGHDIRALKTPLQSSAAENTNLAEDADSTDSVESLENVDDAKSVDSAVPALAGDKS</sequence>
<keyword evidence="5 12" id="KW-0812">Transmembrane</keyword>
<dbReference type="RefSeq" id="WP_070048117.1">
    <property type="nucleotide sequence ID" value="NZ_CBCSDO010000001.1"/>
</dbReference>
<evidence type="ECO:0000256" key="11">
    <source>
        <dbReference type="SAM" id="MobiDB-lite"/>
    </source>
</evidence>
<dbReference type="GO" id="GO:0071470">
    <property type="term" value="P:cellular response to osmotic stress"/>
    <property type="evidence" value="ECO:0007669"/>
    <property type="project" value="InterPro"/>
</dbReference>
<dbReference type="InterPro" id="IPR030192">
    <property type="entry name" value="YbdG"/>
</dbReference>
<reference evidence="16" key="1">
    <citation type="submission" date="2016-09" db="EMBL/GenBank/DDBJ databases">
        <authorList>
            <person name="Wan X."/>
            <person name="Hou S."/>
        </authorList>
    </citation>
    <scope>NUCLEOTIDE SEQUENCE [LARGE SCALE GENOMIC DNA]</scope>
    <source>
        <strain evidence="16">KH87</strain>
    </source>
</reference>
<comment type="subcellular location">
    <subcellularLocation>
        <location evidence="1">Cell inner membrane</location>
        <topology evidence="1">Multi-pass membrane protein</topology>
    </subcellularLocation>
</comment>
<dbReference type="FunFam" id="2.30.30.60:FF:000002">
    <property type="entry name" value="Mechanosensitive ion channel family protein"/>
    <property type="match status" value="1"/>
</dbReference>
<dbReference type="Pfam" id="PF00924">
    <property type="entry name" value="MS_channel_2nd"/>
    <property type="match status" value="1"/>
</dbReference>
<name>A0A1E7Q365_9GAMM</name>
<evidence type="ECO:0000256" key="4">
    <source>
        <dbReference type="ARBA" id="ARBA00022519"/>
    </source>
</evidence>
<evidence type="ECO:0000256" key="8">
    <source>
        <dbReference type="ARBA" id="ARBA00023136"/>
    </source>
</evidence>
<proteinExistence type="inferred from homology"/>
<dbReference type="GO" id="GO:0005886">
    <property type="term" value="C:plasma membrane"/>
    <property type="evidence" value="ECO:0007669"/>
    <property type="project" value="UniProtKB-SubCell"/>
</dbReference>
<dbReference type="STRING" id="1628148.BI198_02405"/>
<evidence type="ECO:0000256" key="1">
    <source>
        <dbReference type="ARBA" id="ARBA00004429"/>
    </source>
</evidence>
<feature type="transmembrane region" description="Helical" evidence="12">
    <location>
        <begin position="102"/>
        <end position="126"/>
    </location>
</feature>
<keyword evidence="7" id="KW-0346">Stress response</keyword>
<comment type="caution">
    <text evidence="15">The sequence shown here is derived from an EMBL/GenBank/DDBJ whole genome shotgun (WGS) entry which is preliminary data.</text>
</comment>
<evidence type="ECO:0000256" key="12">
    <source>
        <dbReference type="SAM" id="Phobius"/>
    </source>
</evidence>
<organism evidence="15 16">
    <name type="scientific">Rheinheimera salexigens</name>
    <dbReference type="NCBI Taxonomy" id="1628148"/>
    <lineage>
        <taxon>Bacteria</taxon>
        <taxon>Pseudomonadati</taxon>
        <taxon>Pseudomonadota</taxon>
        <taxon>Gammaproteobacteria</taxon>
        <taxon>Chromatiales</taxon>
        <taxon>Chromatiaceae</taxon>
        <taxon>Rheinheimera</taxon>
    </lineage>
</organism>
<evidence type="ECO:0000256" key="10">
    <source>
        <dbReference type="ARBA" id="ARBA00093659"/>
    </source>
</evidence>
<dbReference type="Gene3D" id="2.30.30.60">
    <property type="match status" value="1"/>
</dbReference>
<evidence type="ECO:0000313" key="16">
    <source>
        <dbReference type="Proteomes" id="UP000242258"/>
    </source>
</evidence>
<evidence type="ECO:0000256" key="5">
    <source>
        <dbReference type="ARBA" id="ARBA00022692"/>
    </source>
</evidence>
<evidence type="ECO:0000256" key="7">
    <source>
        <dbReference type="ARBA" id="ARBA00023016"/>
    </source>
</evidence>
<dbReference type="GO" id="GO:0008381">
    <property type="term" value="F:mechanosensitive monoatomic ion channel activity"/>
    <property type="evidence" value="ECO:0007669"/>
    <property type="project" value="InterPro"/>
</dbReference>
<dbReference type="InterPro" id="IPR010920">
    <property type="entry name" value="LSM_dom_sf"/>
</dbReference>
<dbReference type="AlphaFoldDB" id="A0A1E7Q365"/>
<dbReference type="OrthoDB" id="9775207at2"/>
<feature type="transmembrane region" description="Helical" evidence="12">
    <location>
        <begin position="26"/>
        <end position="47"/>
    </location>
</feature>
<dbReference type="InterPro" id="IPR049278">
    <property type="entry name" value="MS_channel_C"/>
</dbReference>